<keyword evidence="2" id="KW-1185">Reference proteome</keyword>
<evidence type="ECO:0000313" key="2">
    <source>
        <dbReference type="Proteomes" id="UP001055879"/>
    </source>
</evidence>
<accession>A0ACB9DJQ5</accession>
<gene>
    <name evidence="1" type="ORF">L6452_09130</name>
</gene>
<reference evidence="1 2" key="2">
    <citation type="journal article" date="2022" name="Mol. Ecol. Resour.">
        <title>The genomes of chicory, endive, great burdock and yacon provide insights into Asteraceae paleo-polyploidization history and plant inulin production.</title>
        <authorList>
            <person name="Fan W."/>
            <person name="Wang S."/>
            <person name="Wang H."/>
            <person name="Wang A."/>
            <person name="Jiang F."/>
            <person name="Liu H."/>
            <person name="Zhao H."/>
            <person name="Xu D."/>
            <person name="Zhang Y."/>
        </authorList>
    </citation>
    <scope>NUCLEOTIDE SEQUENCE [LARGE SCALE GENOMIC DNA]</scope>
    <source>
        <strain evidence="2">cv. Niubang</strain>
    </source>
</reference>
<name>A0ACB9DJQ5_ARCLA</name>
<evidence type="ECO:0000313" key="1">
    <source>
        <dbReference type="EMBL" id="KAI3746691.1"/>
    </source>
</evidence>
<reference evidence="2" key="1">
    <citation type="journal article" date="2022" name="Mol. Ecol. Resour.">
        <title>The genomes of chicory, endive, great burdock and yacon provide insights into Asteraceae palaeo-polyploidization history and plant inulin production.</title>
        <authorList>
            <person name="Fan W."/>
            <person name="Wang S."/>
            <person name="Wang H."/>
            <person name="Wang A."/>
            <person name="Jiang F."/>
            <person name="Liu H."/>
            <person name="Zhao H."/>
            <person name="Xu D."/>
            <person name="Zhang Y."/>
        </authorList>
    </citation>
    <scope>NUCLEOTIDE SEQUENCE [LARGE SCALE GENOMIC DNA]</scope>
    <source>
        <strain evidence="2">cv. Niubang</strain>
    </source>
</reference>
<protein>
    <submittedName>
        <fullName evidence="1">Uncharacterized protein</fullName>
    </submittedName>
</protein>
<sequence>MTDASTFVSSNGSDDGVYPASTVRSPIRNHNNLVRHIDKLQDEAHQLHADNECMKAQLKDANEQCCPVGVQSNTNQGASKYGFYEFFKKTYSDIVGPEYATKYKTLIYIVGSASAEAIADIALGLFEAVKVRVQTQPGFSRGLSDGFPKITKAESVAGLFKGLEVRSSVGTTDSMLVRFAIIMFWRNLGWGVLAPNIVIIASDIHGIAFNKYLPSEGKTEELKGEIENRFFQFIELKDQEHALIEVQNNLLMEKERTELLEREVSSMDIENKKFDEMVMEYLKALEELESLRFKNGFFRRKVKKMSGSMRKRNLKIKAQEAELKGKENVIEEFVKVRKCK</sequence>
<dbReference type="Proteomes" id="UP001055879">
    <property type="component" value="Linkage Group LG03"/>
</dbReference>
<comment type="caution">
    <text evidence="1">The sequence shown here is derived from an EMBL/GenBank/DDBJ whole genome shotgun (WGS) entry which is preliminary data.</text>
</comment>
<proteinExistence type="predicted"/>
<organism evidence="1 2">
    <name type="scientific">Arctium lappa</name>
    <name type="common">Greater burdock</name>
    <name type="synonym">Lappa major</name>
    <dbReference type="NCBI Taxonomy" id="4217"/>
    <lineage>
        <taxon>Eukaryota</taxon>
        <taxon>Viridiplantae</taxon>
        <taxon>Streptophyta</taxon>
        <taxon>Embryophyta</taxon>
        <taxon>Tracheophyta</taxon>
        <taxon>Spermatophyta</taxon>
        <taxon>Magnoliopsida</taxon>
        <taxon>eudicotyledons</taxon>
        <taxon>Gunneridae</taxon>
        <taxon>Pentapetalae</taxon>
        <taxon>asterids</taxon>
        <taxon>campanulids</taxon>
        <taxon>Asterales</taxon>
        <taxon>Asteraceae</taxon>
        <taxon>Carduoideae</taxon>
        <taxon>Cardueae</taxon>
        <taxon>Arctiinae</taxon>
        <taxon>Arctium</taxon>
    </lineage>
</organism>
<dbReference type="EMBL" id="CM042049">
    <property type="protein sequence ID" value="KAI3746691.1"/>
    <property type="molecule type" value="Genomic_DNA"/>
</dbReference>